<organism evidence="1">
    <name type="scientific">Fusarium oxysporum (strain Fo5176)</name>
    <name type="common">Fusarium vascular wilt</name>
    <dbReference type="NCBI Taxonomy" id="660025"/>
    <lineage>
        <taxon>Eukaryota</taxon>
        <taxon>Fungi</taxon>
        <taxon>Dikarya</taxon>
        <taxon>Ascomycota</taxon>
        <taxon>Pezizomycotina</taxon>
        <taxon>Sordariomycetes</taxon>
        <taxon>Hypocreomycetidae</taxon>
        <taxon>Hypocreales</taxon>
        <taxon>Nectriaceae</taxon>
        <taxon>Fusarium</taxon>
        <taxon>Fusarium oxysporum species complex</taxon>
    </lineage>
</organism>
<gene>
    <name evidence="1" type="ORF">FOXB_01616</name>
</gene>
<sequence length="31" mass="3360">MHLGAPQNTLTCNIAKMRTIPKFTGSTGKIE</sequence>
<reference evidence="1" key="1">
    <citation type="journal article" date="2012" name="Mol. Plant Microbe Interact.">
        <title>A highly conserved effector in Fusarium oxysporum is required for full virulence on Arabidopsis.</title>
        <authorList>
            <person name="Thatcher L.F."/>
            <person name="Gardiner D.M."/>
            <person name="Kazan K."/>
            <person name="Manners J."/>
        </authorList>
    </citation>
    <scope>NUCLEOTIDE SEQUENCE [LARGE SCALE GENOMIC DNA]</scope>
    <source>
        <strain evidence="1">Fo5176</strain>
    </source>
</reference>
<dbReference type="AlphaFoldDB" id="F9F5E1"/>
<accession>F9F5E1</accession>
<protein>
    <submittedName>
        <fullName evidence="1">Uncharacterized protein</fullName>
    </submittedName>
</protein>
<comment type="caution">
    <text evidence="1">The sequence shown here is derived from an EMBL/GenBank/DDBJ whole genome shotgun (WGS) entry which is preliminary data.</text>
</comment>
<dbReference type="EMBL" id="AFQF01000512">
    <property type="protein sequence ID" value="EGU87866.1"/>
    <property type="molecule type" value="Genomic_DNA"/>
</dbReference>
<name>F9F5E1_FUSOF</name>
<evidence type="ECO:0000313" key="1">
    <source>
        <dbReference type="EMBL" id="EGU87866.1"/>
    </source>
</evidence>
<proteinExistence type="predicted"/>